<feature type="transmembrane region" description="Helical" evidence="1">
    <location>
        <begin position="143"/>
        <end position="162"/>
    </location>
</feature>
<dbReference type="OrthoDB" id="2182676at2"/>
<dbReference type="EMBL" id="CP012502">
    <property type="protein sequence ID" value="AOM84326.1"/>
    <property type="molecule type" value="Genomic_DNA"/>
</dbReference>
<reference evidence="2 3" key="1">
    <citation type="submission" date="2015-08" db="EMBL/GenBank/DDBJ databases">
        <title>The complete genome sequence of Bacillus beveridgei MLTeJB.</title>
        <authorList>
            <person name="Hanson T.E."/>
            <person name="Mesa C."/>
            <person name="Basesman S.M."/>
            <person name="Oremland R.S."/>
        </authorList>
    </citation>
    <scope>NUCLEOTIDE SEQUENCE [LARGE SCALE GENOMIC DNA]</scope>
    <source>
        <strain evidence="2 3">MLTeJB</strain>
    </source>
</reference>
<evidence type="ECO:0000313" key="2">
    <source>
        <dbReference type="EMBL" id="AOM84326.1"/>
    </source>
</evidence>
<name>A0A1D7QZ89_9BACI</name>
<evidence type="ECO:0008006" key="4">
    <source>
        <dbReference type="Google" id="ProtNLM"/>
    </source>
</evidence>
<feature type="transmembrane region" description="Helical" evidence="1">
    <location>
        <begin position="23"/>
        <end position="44"/>
    </location>
</feature>
<keyword evidence="1" id="KW-1133">Transmembrane helix</keyword>
<feature type="transmembrane region" description="Helical" evidence="1">
    <location>
        <begin position="110"/>
        <end position="131"/>
    </location>
</feature>
<keyword evidence="1" id="KW-0812">Transmembrane</keyword>
<accession>A0A1D7QZ89</accession>
<dbReference type="RefSeq" id="WP_069366215.1">
    <property type="nucleotide sequence ID" value="NZ_CP012502.1"/>
</dbReference>
<dbReference type="Proteomes" id="UP000094463">
    <property type="component" value="Chromosome"/>
</dbReference>
<dbReference type="KEGG" id="bbev:BBEV_3006"/>
<dbReference type="InterPro" id="IPR006938">
    <property type="entry name" value="DUF624"/>
</dbReference>
<dbReference type="AlphaFoldDB" id="A0A1D7QZ89"/>
<organism evidence="2 3">
    <name type="scientific">Salisediminibacterium beveridgei</name>
    <dbReference type="NCBI Taxonomy" id="632773"/>
    <lineage>
        <taxon>Bacteria</taxon>
        <taxon>Bacillati</taxon>
        <taxon>Bacillota</taxon>
        <taxon>Bacilli</taxon>
        <taxon>Bacillales</taxon>
        <taxon>Bacillaceae</taxon>
        <taxon>Salisediminibacterium</taxon>
    </lineage>
</organism>
<evidence type="ECO:0000313" key="3">
    <source>
        <dbReference type="Proteomes" id="UP000094463"/>
    </source>
</evidence>
<gene>
    <name evidence="2" type="ORF">BBEV_3006</name>
</gene>
<keyword evidence="1" id="KW-0472">Membrane</keyword>
<dbReference type="STRING" id="632773.BBEV_3006"/>
<sequence>MIVSKLEEAFRFISRFALLNLTWLGYTLIGAVILGLFPSTVALFTMVHRWISQDAESPIIKPFHQTFKSYFWKANLVGWLFTGIGALLYLNYHLISSSEGAVPLPVTISFLLIIVIYTLLIVSLFPVWAYYKGGVKNAILQSFRFVFGRVHVAISFAMIVWASLYLSLAFPAFIIFFTGSLLAYILMWFFNRTIYKLQLKANLL</sequence>
<dbReference type="Pfam" id="PF04854">
    <property type="entry name" value="DUF624"/>
    <property type="match status" value="1"/>
</dbReference>
<feature type="transmembrane region" description="Helical" evidence="1">
    <location>
        <begin position="70"/>
        <end position="90"/>
    </location>
</feature>
<protein>
    <recommendedName>
        <fullName evidence="4">Membrane protein YesL</fullName>
    </recommendedName>
</protein>
<keyword evidence="3" id="KW-1185">Reference proteome</keyword>
<proteinExistence type="predicted"/>
<evidence type="ECO:0000256" key="1">
    <source>
        <dbReference type="SAM" id="Phobius"/>
    </source>
</evidence>
<feature type="transmembrane region" description="Helical" evidence="1">
    <location>
        <begin position="168"/>
        <end position="190"/>
    </location>
</feature>